<gene>
    <name evidence="2" type="ORF">HIR71_05645</name>
</gene>
<keyword evidence="1" id="KW-1133">Transmembrane helix</keyword>
<accession>A0A7Y0QG42</accession>
<comment type="caution">
    <text evidence="2">The sequence shown here is derived from an EMBL/GenBank/DDBJ whole genome shotgun (WGS) entry which is preliminary data.</text>
</comment>
<dbReference type="Proteomes" id="UP000562124">
    <property type="component" value="Unassembled WGS sequence"/>
</dbReference>
<evidence type="ECO:0000313" key="3">
    <source>
        <dbReference type="Proteomes" id="UP000562124"/>
    </source>
</evidence>
<dbReference type="InterPro" id="IPR009937">
    <property type="entry name" value="Phage_holin_3_6"/>
</dbReference>
<feature type="transmembrane region" description="Helical" evidence="1">
    <location>
        <begin position="86"/>
        <end position="106"/>
    </location>
</feature>
<keyword evidence="3" id="KW-1185">Reference proteome</keyword>
<sequence>MDDTQWTTPGTGGRPSLGELFSRLSEQSSRLVRAEIDLAKAELAQKAKASGIGAGLLAGAGFFGFFAFAVLLTTAILALALVVEPWLAALIVAVALLVIAAVLALLGKRSLDRGMPPVPQRATENVKQDVNAVKEGLRS</sequence>
<protein>
    <submittedName>
        <fullName evidence="2">Phage holin family protein</fullName>
    </submittedName>
</protein>
<keyword evidence="1" id="KW-0472">Membrane</keyword>
<dbReference type="AlphaFoldDB" id="A0A7Y0QG42"/>
<organism evidence="2 3">
    <name type="scientific">Cellulomonas fimi</name>
    <dbReference type="NCBI Taxonomy" id="1708"/>
    <lineage>
        <taxon>Bacteria</taxon>
        <taxon>Bacillati</taxon>
        <taxon>Actinomycetota</taxon>
        <taxon>Actinomycetes</taxon>
        <taxon>Micrococcales</taxon>
        <taxon>Cellulomonadaceae</taxon>
        <taxon>Cellulomonas</taxon>
    </lineage>
</organism>
<dbReference type="RefSeq" id="WP_169324086.1">
    <property type="nucleotide sequence ID" value="NZ_JABCJJ010000006.1"/>
</dbReference>
<reference evidence="2 3" key="1">
    <citation type="submission" date="2020-04" db="EMBL/GenBank/DDBJ databases">
        <title>Sequencing and Assembly of C. fimi.</title>
        <authorList>
            <person name="Ramsey A.R."/>
        </authorList>
    </citation>
    <scope>NUCLEOTIDE SEQUENCE [LARGE SCALE GENOMIC DNA]</scope>
    <source>
        <strain evidence="2 3">SB</strain>
    </source>
</reference>
<evidence type="ECO:0000256" key="1">
    <source>
        <dbReference type="SAM" id="Phobius"/>
    </source>
</evidence>
<feature type="transmembrane region" description="Helical" evidence="1">
    <location>
        <begin position="56"/>
        <end position="80"/>
    </location>
</feature>
<keyword evidence="1" id="KW-0812">Transmembrane</keyword>
<dbReference type="EMBL" id="JABCJJ010000006">
    <property type="protein sequence ID" value="NMR19711.1"/>
    <property type="molecule type" value="Genomic_DNA"/>
</dbReference>
<evidence type="ECO:0000313" key="2">
    <source>
        <dbReference type="EMBL" id="NMR19711.1"/>
    </source>
</evidence>
<dbReference type="Pfam" id="PF07332">
    <property type="entry name" value="Phage_holin_3_6"/>
    <property type="match status" value="1"/>
</dbReference>
<name>A0A7Y0QG42_CELFI</name>
<proteinExistence type="predicted"/>